<comment type="similarity">
    <text evidence="3">Belongs to the glycosyltransferase 9 family.</text>
</comment>
<dbReference type="Pfam" id="PF01075">
    <property type="entry name" value="Glyco_transf_9"/>
    <property type="match status" value="1"/>
</dbReference>
<dbReference type="SUPFAM" id="SSF53756">
    <property type="entry name" value="UDP-Glycosyltransferase/glycogen phosphorylase"/>
    <property type="match status" value="1"/>
</dbReference>
<organism evidence="6 7">
    <name type="scientific">Sulfurimonas diazotrophicus</name>
    <dbReference type="NCBI Taxonomy" id="3131939"/>
    <lineage>
        <taxon>Bacteria</taxon>
        <taxon>Pseudomonadati</taxon>
        <taxon>Campylobacterota</taxon>
        <taxon>Epsilonproteobacteria</taxon>
        <taxon>Campylobacterales</taxon>
        <taxon>Sulfurimonadaceae</taxon>
        <taxon>Sulfurimonas</taxon>
    </lineage>
</organism>
<evidence type="ECO:0000313" key="7">
    <source>
        <dbReference type="Proteomes" id="UP001447842"/>
    </source>
</evidence>
<dbReference type="CDD" id="cd03789">
    <property type="entry name" value="GT9_LPS_heptosyltransferase"/>
    <property type="match status" value="1"/>
</dbReference>
<sequence length="323" mass="35731">MKLLIILPNWLGDAVMATAAIESLCECYPEARLTLVGSHVAIEALKHHPMCVNAYVDETKKGGNRLANTYRFAKTIGRHDAAVSFRNQLHASLLLRWTGTPRSVARASWHARLLLSDAVALSREEHLTQQYQRLADRLCGTETAPGPLRLFIPPRTFERPTLGINPGATYGSAKRWYPEKFAAVAAHFSDRYDIVIFGGPGETAMAEAIEKDLQAREVENYRNLAGKTTITELCAAVGGLSLFVTNDSGPMHVAAAYRVPTVAIFGPTRHKETCQWGNPKSAIVRHDLECAPCMKRECPLKHHECMKSIEAYEVIEAAEKLIV</sequence>
<dbReference type="Proteomes" id="UP001447842">
    <property type="component" value="Chromosome"/>
</dbReference>
<dbReference type="InterPro" id="IPR051199">
    <property type="entry name" value="LPS_LOS_Heptosyltrfase"/>
</dbReference>
<protein>
    <recommendedName>
        <fullName evidence="4">lipopolysaccharide heptosyltransferase II</fullName>
        <ecNumber evidence="4">2.4.99.24</ecNumber>
    </recommendedName>
</protein>
<proteinExistence type="inferred from homology"/>
<comment type="catalytic activity">
    <reaction evidence="5">
        <text>an L-alpha-D-Hep-(1-&gt;5)-[alpha-Kdo-(2-&gt;4)]-alpha-Kdo-(2-&gt;6)-lipid A + ADP-L-glycero-beta-D-manno-heptose = an L-alpha-D-Hep-(1-&gt;3)-L-alpha-D-Hep-(1-&gt;5)-[alpha-Kdo-(2-&gt;4)]-alpha-Kdo-(2-&gt;6)-lipid A + ADP + H(+)</text>
        <dbReference type="Rhea" id="RHEA:74071"/>
        <dbReference type="ChEBI" id="CHEBI:15378"/>
        <dbReference type="ChEBI" id="CHEBI:61506"/>
        <dbReference type="ChEBI" id="CHEBI:193068"/>
        <dbReference type="ChEBI" id="CHEBI:193069"/>
        <dbReference type="ChEBI" id="CHEBI:456216"/>
        <dbReference type="EC" id="2.4.99.24"/>
    </reaction>
</comment>
<dbReference type="EMBL" id="CP147920">
    <property type="protein sequence ID" value="XAU14774.1"/>
    <property type="molecule type" value="Genomic_DNA"/>
</dbReference>
<keyword evidence="1" id="KW-0328">Glycosyltransferase</keyword>
<dbReference type="EC" id="2.4.99.24" evidence="4"/>
<name>A0ABZ3HAW0_9BACT</name>
<evidence type="ECO:0000256" key="2">
    <source>
        <dbReference type="ARBA" id="ARBA00022679"/>
    </source>
</evidence>
<accession>A0ABZ3HAW0</accession>
<evidence type="ECO:0000256" key="3">
    <source>
        <dbReference type="ARBA" id="ARBA00043995"/>
    </source>
</evidence>
<dbReference type="RefSeq" id="WP_345972421.1">
    <property type="nucleotide sequence ID" value="NZ_CP147920.1"/>
</dbReference>
<evidence type="ECO:0000256" key="1">
    <source>
        <dbReference type="ARBA" id="ARBA00022676"/>
    </source>
</evidence>
<gene>
    <name evidence="6" type="primary">waaF</name>
    <name evidence="6" type="ORF">WCY31_11080</name>
</gene>
<keyword evidence="7" id="KW-1185">Reference proteome</keyword>
<evidence type="ECO:0000256" key="5">
    <source>
        <dbReference type="ARBA" id="ARBA00047503"/>
    </source>
</evidence>
<dbReference type="NCBIfam" id="TIGR02195">
    <property type="entry name" value="heptsyl_trn_II"/>
    <property type="match status" value="1"/>
</dbReference>
<dbReference type="Gene3D" id="3.40.50.2000">
    <property type="entry name" value="Glycogen Phosphorylase B"/>
    <property type="match status" value="2"/>
</dbReference>
<dbReference type="PANTHER" id="PTHR30160:SF7">
    <property type="entry name" value="ADP-HEPTOSE--LPS HEPTOSYLTRANSFERASE 2"/>
    <property type="match status" value="1"/>
</dbReference>
<evidence type="ECO:0000313" key="6">
    <source>
        <dbReference type="EMBL" id="XAU14774.1"/>
    </source>
</evidence>
<dbReference type="InterPro" id="IPR002201">
    <property type="entry name" value="Glyco_trans_9"/>
</dbReference>
<reference evidence="6 7" key="1">
    <citation type="submission" date="2024-03" db="EMBL/GenBank/DDBJ databases">
        <title>Sulfurimonas sp. HSL3-1.</title>
        <authorList>
            <person name="Wang S."/>
        </authorList>
    </citation>
    <scope>NUCLEOTIDE SEQUENCE [LARGE SCALE GENOMIC DNA]</scope>
    <source>
        <strain evidence="6 7">HSL3-1</strain>
    </source>
</reference>
<evidence type="ECO:0000256" key="4">
    <source>
        <dbReference type="ARBA" id="ARBA00044042"/>
    </source>
</evidence>
<keyword evidence="2" id="KW-0808">Transferase</keyword>
<dbReference type="PANTHER" id="PTHR30160">
    <property type="entry name" value="TETRAACYLDISACCHARIDE 4'-KINASE-RELATED"/>
    <property type="match status" value="1"/>
</dbReference>
<dbReference type="InterPro" id="IPR011910">
    <property type="entry name" value="RfaF"/>
</dbReference>